<reference evidence="1" key="1">
    <citation type="submission" date="2020-11" db="EMBL/GenBank/DDBJ databases">
        <authorList>
            <consortium name="DOE Joint Genome Institute"/>
            <person name="Ahrendt S."/>
            <person name="Riley R."/>
            <person name="Andreopoulos W."/>
            <person name="LaButti K."/>
            <person name="Pangilinan J."/>
            <person name="Ruiz-duenas F.J."/>
            <person name="Barrasa J.M."/>
            <person name="Sanchez-Garcia M."/>
            <person name="Camarero S."/>
            <person name="Miyauchi S."/>
            <person name="Serrano A."/>
            <person name="Linde D."/>
            <person name="Babiker R."/>
            <person name="Drula E."/>
            <person name="Ayuso-Fernandez I."/>
            <person name="Pacheco R."/>
            <person name="Padilla G."/>
            <person name="Ferreira P."/>
            <person name="Barriuso J."/>
            <person name="Kellner H."/>
            <person name="Castanera R."/>
            <person name="Alfaro M."/>
            <person name="Ramirez L."/>
            <person name="Pisabarro A.G."/>
            <person name="Kuo A."/>
            <person name="Tritt A."/>
            <person name="Lipzen A."/>
            <person name="He G."/>
            <person name="Yan M."/>
            <person name="Ng V."/>
            <person name="Cullen D."/>
            <person name="Martin F."/>
            <person name="Rosso M.-N."/>
            <person name="Henrissat B."/>
            <person name="Hibbett D."/>
            <person name="Martinez A.T."/>
            <person name="Grigoriev I.V."/>
        </authorList>
    </citation>
    <scope>NUCLEOTIDE SEQUENCE</scope>
    <source>
        <strain evidence="1">AH 44721</strain>
    </source>
</reference>
<sequence>MIFSASNFPTNTRAPGEDDAIISSFATLFSSCDFAAVTTLNLDMHRGLGPSSSTDAPGVLLSPSYLPYFSSFPSITYLSVHESALRIILALSEPIIDSQNHLFPLLETLTIHAFEDNLAVSTSSGSGSGSGSIASRPLVPFLLHRKSIGLPVRTLVYYVSRYYQPVIRGLEDMIGLRVCRRGPGSEELEYVCGQA</sequence>
<gene>
    <name evidence="1" type="ORF">CPB84DRAFT_374057</name>
</gene>
<keyword evidence="2" id="KW-1185">Reference proteome</keyword>
<proteinExistence type="predicted"/>
<protein>
    <submittedName>
        <fullName evidence="1">Uncharacterized protein</fullName>
    </submittedName>
</protein>
<evidence type="ECO:0000313" key="2">
    <source>
        <dbReference type="Proteomes" id="UP000724874"/>
    </source>
</evidence>
<evidence type="ECO:0000313" key="1">
    <source>
        <dbReference type="EMBL" id="KAF8877237.1"/>
    </source>
</evidence>
<name>A0A9P5TG78_GYMJU</name>
<dbReference type="Proteomes" id="UP000724874">
    <property type="component" value="Unassembled WGS sequence"/>
</dbReference>
<organism evidence="1 2">
    <name type="scientific">Gymnopilus junonius</name>
    <name type="common">Spectacular rustgill mushroom</name>
    <name type="synonym">Gymnopilus spectabilis subsp. junonius</name>
    <dbReference type="NCBI Taxonomy" id="109634"/>
    <lineage>
        <taxon>Eukaryota</taxon>
        <taxon>Fungi</taxon>
        <taxon>Dikarya</taxon>
        <taxon>Basidiomycota</taxon>
        <taxon>Agaricomycotina</taxon>
        <taxon>Agaricomycetes</taxon>
        <taxon>Agaricomycetidae</taxon>
        <taxon>Agaricales</taxon>
        <taxon>Agaricineae</taxon>
        <taxon>Hymenogastraceae</taxon>
        <taxon>Gymnopilus</taxon>
    </lineage>
</organism>
<dbReference type="AlphaFoldDB" id="A0A9P5TG78"/>
<dbReference type="EMBL" id="JADNYJ010000173">
    <property type="protein sequence ID" value="KAF8877237.1"/>
    <property type="molecule type" value="Genomic_DNA"/>
</dbReference>
<comment type="caution">
    <text evidence="1">The sequence shown here is derived from an EMBL/GenBank/DDBJ whole genome shotgun (WGS) entry which is preliminary data.</text>
</comment>
<accession>A0A9P5TG78</accession>